<dbReference type="Proteomes" id="UP000215405">
    <property type="component" value="Unassembled WGS sequence"/>
</dbReference>
<gene>
    <name evidence="3" type="ORF">B7H23_04800</name>
</gene>
<feature type="domain" description="DUF2061" evidence="2">
    <location>
        <begin position="8"/>
        <end position="59"/>
    </location>
</feature>
<dbReference type="AlphaFoldDB" id="A0A231V296"/>
<accession>A0A231V296</accession>
<keyword evidence="4" id="KW-1185">Reference proteome</keyword>
<name>A0A231V296_9HYPH</name>
<dbReference type="RefSeq" id="WP_094076197.1">
    <property type="nucleotide sequence ID" value="NZ_NBYO01000001.1"/>
</dbReference>
<dbReference type="EMBL" id="NBYO01000001">
    <property type="protein sequence ID" value="OXT02237.1"/>
    <property type="molecule type" value="Genomic_DNA"/>
</dbReference>
<evidence type="ECO:0000313" key="3">
    <source>
        <dbReference type="EMBL" id="OXT02237.1"/>
    </source>
</evidence>
<evidence type="ECO:0000256" key="1">
    <source>
        <dbReference type="SAM" id="Phobius"/>
    </source>
</evidence>
<comment type="caution">
    <text evidence="3">The sequence shown here is derived from an EMBL/GenBank/DDBJ whole genome shotgun (WGS) entry which is preliminary data.</text>
</comment>
<evidence type="ECO:0000313" key="4">
    <source>
        <dbReference type="Proteomes" id="UP000215405"/>
    </source>
</evidence>
<feature type="transmembrane region" description="Helical" evidence="1">
    <location>
        <begin position="12"/>
        <end position="29"/>
    </location>
</feature>
<dbReference type="Pfam" id="PF09834">
    <property type="entry name" value="DUF2061"/>
    <property type="match status" value="1"/>
</dbReference>
<organism evidence="3 4">
    <name type="scientific">Notoacmeibacter marinus</name>
    <dbReference type="NCBI Taxonomy" id="1876515"/>
    <lineage>
        <taxon>Bacteria</taxon>
        <taxon>Pseudomonadati</taxon>
        <taxon>Pseudomonadota</taxon>
        <taxon>Alphaproteobacteria</taxon>
        <taxon>Hyphomicrobiales</taxon>
        <taxon>Notoacmeibacteraceae</taxon>
        <taxon>Notoacmeibacter</taxon>
    </lineage>
</organism>
<reference evidence="4" key="1">
    <citation type="journal article" date="2017" name="Int. J. Syst. Evol. Microbiol.">
        <title>Notoacmeibacter marinus gen. nov., sp. nov., isolated from the gut of a limpet and proposal of Notoacmeibacteraceae fam. nov. in the order Rhizobiales of the class Alphaproteobacteria.</title>
        <authorList>
            <person name="Huang Z."/>
            <person name="Guo F."/>
            <person name="Lai Q."/>
        </authorList>
    </citation>
    <scope>NUCLEOTIDE SEQUENCE [LARGE SCALE GENOMIC DNA]</scope>
    <source>
        <strain evidence="4">XMTR2A4</strain>
    </source>
</reference>
<keyword evidence="1" id="KW-0472">Membrane</keyword>
<feature type="transmembrane region" description="Helical" evidence="1">
    <location>
        <begin position="35"/>
        <end position="53"/>
    </location>
</feature>
<keyword evidence="1" id="KW-1133">Transmembrane helix</keyword>
<sequence length="72" mass="8149">METRKRSLVKAVSWQVWGLVTMAMLGFMMTGSIRTGGQLALLSALIGFLCYLLHERIWSAIRWGIDFNRTSA</sequence>
<proteinExistence type="predicted"/>
<dbReference type="InterPro" id="IPR018638">
    <property type="entry name" value="DUF2061_membrane"/>
</dbReference>
<protein>
    <recommendedName>
        <fullName evidence="2">DUF2061 domain-containing protein</fullName>
    </recommendedName>
</protein>
<evidence type="ECO:0000259" key="2">
    <source>
        <dbReference type="Pfam" id="PF09834"/>
    </source>
</evidence>
<keyword evidence="1" id="KW-0812">Transmembrane</keyword>